<evidence type="ECO:0000313" key="13">
    <source>
        <dbReference type="EMBL" id="RLU24219.1"/>
    </source>
</evidence>
<keyword evidence="9 10" id="KW-0807">Transducer</keyword>
<evidence type="ECO:0000256" key="1">
    <source>
        <dbReference type="ARBA" id="ARBA00004651"/>
    </source>
</evidence>
<proteinExistence type="inferred from homology"/>
<evidence type="ECO:0000313" key="14">
    <source>
        <dbReference type="Proteomes" id="UP000053097"/>
    </source>
</evidence>
<dbReference type="GO" id="GO:0005549">
    <property type="term" value="F:odorant binding"/>
    <property type="evidence" value="ECO:0007669"/>
    <property type="project" value="InterPro"/>
</dbReference>
<feature type="transmembrane region" description="Helical" evidence="10">
    <location>
        <begin position="301"/>
        <end position="318"/>
    </location>
</feature>
<dbReference type="InterPro" id="IPR004117">
    <property type="entry name" value="7tm6_olfct_rcpt"/>
</dbReference>
<evidence type="ECO:0000256" key="5">
    <source>
        <dbReference type="ARBA" id="ARBA00022725"/>
    </source>
</evidence>
<keyword evidence="11" id="KW-0175">Coiled coil</keyword>
<feature type="transmembrane region" description="Helical" evidence="10">
    <location>
        <begin position="177"/>
        <end position="207"/>
    </location>
</feature>
<dbReference type="PANTHER" id="PTHR21137">
    <property type="entry name" value="ODORANT RECEPTOR"/>
    <property type="match status" value="1"/>
</dbReference>
<organism evidence="12 14">
    <name type="scientific">Ooceraea biroi</name>
    <name type="common">Clonal raider ant</name>
    <name type="synonym">Cerapachys biroi</name>
    <dbReference type="NCBI Taxonomy" id="2015173"/>
    <lineage>
        <taxon>Eukaryota</taxon>
        <taxon>Metazoa</taxon>
        <taxon>Ecdysozoa</taxon>
        <taxon>Arthropoda</taxon>
        <taxon>Hexapoda</taxon>
        <taxon>Insecta</taxon>
        <taxon>Pterygota</taxon>
        <taxon>Neoptera</taxon>
        <taxon>Endopterygota</taxon>
        <taxon>Hymenoptera</taxon>
        <taxon>Apocrita</taxon>
        <taxon>Aculeata</taxon>
        <taxon>Formicoidea</taxon>
        <taxon>Formicidae</taxon>
        <taxon>Dorylinae</taxon>
        <taxon>Ooceraea</taxon>
    </lineage>
</organism>
<keyword evidence="2" id="KW-1003">Cell membrane</keyword>
<feature type="transmembrane region" description="Helical" evidence="10">
    <location>
        <begin position="35"/>
        <end position="55"/>
    </location>
</feature>
<evidence type="ECO:0000256" key="2">
    <source>
        <dbReference type="ARBA" id="ARBA00022475"/>
    </source>
</evidence>
<feature type="transmembrane region" description="Helical" evidence="10">
    <location>
        <begin position="61"/>
        <end position="84"/>
    </location>
</feature>
<dbReference type="Pfam" id="PF02949">
    <property type="entry name" value="7tm_6"/>
    <property type="match status" value="1"/>
</dbReference>
<evidence type="ECO:0000256" key="9">
    <source>
        <dbReference type="ARBA" id="ARBA00023224"/>
    </source>
</evidence>
<reference evidence="13" key="3">
    <citation type="submission" date="2018-07" db="EMBL/GenBank/DDBJ databases">
        <authorList>
            <person name="Mckenzie S.K."/>
            <person name="Kronauer D.J.C."/>
        </authorList>
    </citation>
    <scope>NUCLEOTIDE SEQUENCE</scope>
    <source>
        <strain evidence="13">Clonal line C1</strain>
    </source>
</reference>
<evidence type="ECO:0000256" key="7">
    <source>
        <dbReference type="ARBA" id="ARBA00023136"/>
    </source>
</evidence>
<dbReference type="EMBL" id="KK107373">
    <property type="protein sequence ID" value="EZA51612.1"/>
    <property type="molecule type" value="Genomic_DNA"/>
</dbReference>
<evidence type="ECO:0000256" key="3">
    <source>
        <dbReference type="ARBA" id="ARBA00022606"/>
    </source>
</evidence>
<dbReference type="OrthoDB" id="7699053at2759"/>
<feature type="transmembrane region" description="Helical" evidence="10">
    <location>
        <begin position="363"/>
        <end position="391"/>
    </location>
</feature>
<dbReference type="Proteomes" id="UP000279307">
    <property type="component" value="Chromosome 4"/>
</dbReference>
<keyword evidence="3 10" id="KW-0716">Sensory transduction</keyword>
<name>A0A026W6B1_OOCBI</name>
<gene>
    <name evidence="13" type="ORF">DMN91_004429</name>
    <name evidence="12" type="ORF">X777_08795</name>
</gene>
<evidence type="ECO:0000256" key="11">
    <source>
        <dbReference type="SAM" id="Coils"/>
    </source>
</evidence>
<dbReference type="GO" id="GO:0007165">
    <property type="term" value="P:signal transduction"/>
    <property type="evidence" value="ECO:0007669"/>
    <property type="project" value="UniProtKB-KW"/>
</dbReference>
<reference evidence="13" key="2">
    <citation type="journal article" date="2018" name="Genome Res.">
        <title>The genomic architecture and molecular evolution of ant odorant receptors.</title>
        <authorList>
            <person name="McKenzie S.K."/>
            <person name="Kronauer D.J.C."/>
        </authorList>
    </citation>
    <scope>NUCLEOTIDE SEQUENCE [LARGE SCALE GENOMIC DNA]</scope>
    <source>
        <strain evidence="13">Clonal line C1</strain>
    </source>
</reference>
<keyword evidence="14" id="KW-1185">Reference proteome</keyword>
<evidence type="ECO:0000313" key="12">
    <source>
        <dbReference type="EMBL" id="EZA51612.1"/>
    </source>
</evidence>
<keyword evidence="5 10" id="KW-0552">Olfaction</keyword>
<dbReference type="GO" id="GO:0004984">
    <property type="term" value="F:olfactory receptor activity"/>
    <property type="evidence" value="ECO:0007669"/>
    <property type="project" value="InterPro"/>
</dbReference>
<comment type="similarity">
    <text evidence="10">Belongs to the insect chemoreceptor superfamily. Heteromeric odorant receptor channel (TC 1.A.69) family.</text>
</comment>
<evidence type="ECO:0000256" key="4">
    <source>
        <dbReference type="ARBA" id="ARBA00022692"/>
    </source>
</evidence>
<keyword evidence="4 10" id="KW-0812">Transmembrane</keyword>
<keyword evidence="8 10" id="KW-0675">Receptor</keyword>
<dbReference type="Proteomes" id="UP000053097">
    <property type="component" value="Unassembled WGS sequence"/>
</dbReference>
<dbReference type="AlphaFoldDB" id="A0A026W6B1"/>
<feature type="coiled-coil region" evidence="11">
    <location>
        <begin position="86"/>
        <end position="113"/>
    </location>
</feature>
<accession>A0A026W6B1</accession>
<protein>
    <recommendedName>
        <fullName evidence="10">Odorant receptor</fullName>
    </recommendedName>
</protein>
<feature type="transmembrane region" description="Helical" evidence="10">
    <location>
        <begin position="126"/>
        <end position="147"/>
    </location>
</feature>
<keyword evidence="7 10" id="KW-0472">Membrane</keyword>
<evidence type="ECO:0000256" key="10">
    <source>
        <dbReference type="RuleBase" id="RU351113"/>
    </source>
</evidence>
<dbReference type="PANTHER" id="PTHR21137:SF35">
    <property type="entry name" value="ODORANT RECEPTOR 19A-RELATED"/>
    <property type="match status" value="1"/>
</dbReference>
<sequence length="397" mass="46365">MICIEKRFFNSNRLLLLPFGLWPCKETKFTRFRPTLLCSILISAIAFQFSKLFIAESNFEIFIRLLCSTTFYIILTIMYISFWFNIKSIKYLLDQLQHTYDRLKNKNEIAIYDKYGYIAKRMTTTIIILLMSGLCIITLIVHCPYIFDAVMPKNESSHFAIRTTEIVAEFFIISEKYYFLILMYMTAACYGGLIAMIAIATLFMAYLKHTCGMFEIASYRIEQAMAIELLHNFDMKNEIVIYREMKRAIDIQRQAMEFAKCLMISIGTPFFFLIITTVFCVTVNLFRIFHIESPAEKMQEVALHIFVIFTIVLTMFMGNNTGQEITDYSNHVYLITYNTSWYLAPIRVQKLILFVLQRSHKIFALNVGGLFSGSLECFATLISASMSYFTFMYSMQH</sequence>
<dbReference type="GO" id="GO:0005886">
    <property type="term" value="C:plasma membrane"/>
    <property type="evidence" value="ECO:0007669"/>
    <property type="project" value="UniProtKB-SubCell"/>
</dbReference>
<feature type="transmembrane region" description="Helical" evidence="10">
    <location>
        <begin position="261"/>
        <end position="289"/>
    </location>
</feature>
<evidence type="ECO:0000256" key="6">
    <source>
        <dbReference type="ARBA" id="ARBA00022989"/>
    </source>
</evidence>
<dbReference type="EMBL" id="QOIP01000004">
    <property type="protein sequence ID" value="RLU24219.1"/>
    <property type="molecule type" value="Genomic_DNA"/>
</dbReference>
<comment type="subcellular location">
    <subcellularLocation>
        <location evidence="1 10">Cell membrane</location>
        <topology evidence="1 10">Multi-pass membrane protein</topology>
    </subcellularLocation>
</comment>
<evidence type="ECO:0000256" key="8">
    <source>
        <dbReference type="ARBA" id="ARBA00023170"/>
    </source>
</evidence>
<keyword evidence="6 10" id="KW-1133">Transmembrane helix</keyword>
<reference evidence="12 14" key="1">
    <citation type="journal article" date="2014" name="Curr. Biol.">
        <title>The genome of the clonal raider ant Cerapachys biroi.</title>
        <authorList>
            <person name="Oxley P.R."/>
            <person name="Ji L."/>
            <person name="Fetter-Pruneda I."/>
            <person name="McKenzie S.K."/>
            <person name="Li C."/>
            <person name="Hu H."/>
            <person name="Zhang G."/>
            <person name="Kronauer D.J."/>
        </authorList>
    </citation>
    <scope>NUCLEOTIDE SEQUENCE [LARGE SCALE GENOMIC DNA]</scope>
</reference>